<reference evidence="2" key="1">
    <citation type="submission" date="2021-02" db="EMBL/GenBank/DDBJ databases">
        <title>Genome sequence Cadophora malorum strain M34.</title>
        <authorList>
            <person name="Stefanovic E."/>
            <person name="Vu D."/>
            <person name="Scully C."/>
            <person name="Dijksterhuis J."/>
            <person name="Roader J."/>
            <person name="Houbraken J."/>
        </authorList>
    </citation>
    <scope>NUCLEOTIDE SEQUENCE</scope>
    <source>
        <strain evidence="2">M34</strain>
    </source>
</reference>
<feature type="compositionally biased region" description="Basic and acidic residues" evidence="1">
    <location>
        <begin position="183"/>
        <end position="207"/>
    </location>
</feature>
<gene>
    <name evidence="2" type="ORF">IFR04_011194</name>
</gene>
<feature type="compositionally biased region" description="Low complexity" evidence="1">
    <location>
        <begin position="1062"/>
        <end position="1075"/>
    </location>
</feature>
<feature type="region of interest" description="Disordered" evidence="1">
    <location>
        <begin position="884"/>
        <end position="906"/>
    </location>
</feature>
<evidence type="ECO:0000313" key="2">
    <source>
        <dbReference type="EMBL" id="KAG4415689.1"/>
    </source>
</evidence>
<organism evidence="2 3">
    <name type="scientific">Cadophora malorum</name>
    <dbReference type="NCBI Taxonomy" id="108018"/>
    <lineage>
        <taxon>Eukaryota</taxon>
        <taxon>Fungi</taxon>
        <taxon>Dikarya</taxon>
        <taxon>Ascomycota</taxon>
        <taxon>Pezizomycotina</taxon>
        <taxon>Leotiomycetes</taxon>
        <taxon>Helotiales</taxon>
        <taxon>Ploettnerulaceae</taxon>
        <taxon>Cadophora</taxon>
    </lineage>
</organism>
<feature type="compositionally biased region" description="Polar residues" evidence="1">
    <location>
        <begin position="774"/>
        <end position="787"/>
    </location>
</feature>
<feature type="region of interest" description="Disordered" evidence="1">
    <location>
        <begin position="183"/>
        <end position="278"/>
    </location>
</feature>
<keyword evidence="3" id="KW-1185">Reference proteome</keyword>
<proteinExistence type="predicted"/>
<evidence type="ECO:0000256" key="1">
    <source>
        <dbReference type="SAM" id="MobiDB-lite"/>
    </source>
</evidence>
<feature type="region of interest" description="Disordered" evidence="1">
    <location>
        <begin position="757"/>
        <end position="787"/>
    </location>
</feature>
<feature type="compositionally biased region" description="Low complexity" evidence="1">
    <location>
        <begin position="889"/>
        <end position="905"/>
    </location>
</feature>
<feature type="region of interest" description="Disordered" evidence="1">
    <location>
        <begin position="1002"/>
        <end position="1043"/>
    </location>
</feature>
<feature type="compositionally biased region" description="Polar residues" evidence="1">
    <location>
        <begin position="235"/>
        <end position="248"/>
    </location>
</feature>
<dbReference type="Proteomes" id="UP000664132">
    <property type="component" value="Unassembled WGS sequence"/>
</dbReference>
<dbReference type="OrthoDB" id="5244622at2759"/>
<feature type="region of interest" description="Disordered" evidence="1">
    <location>
        <begin position="794"/>
        <end position="813"/>
    </location>
</feature>
<evidence type="ECO:0000313" key="3">
    <source>
        <dbReference type="Proteomes" id="UP000664132"/>
    </source>
</evidence>
<feature type="region of interest" description="Disordered" evidence="1">
    <location>
        <begin position="1058"/>
        <end position="1078"/>
    </location>
</feature>
<dbReference type="EMBL" id="JAFJYH010000213">
    <property type="protein sequence ID" value="KAG4415689.1"/>
    <property type="molecule type" value="Genomic_DNA"/>
</dbReference>
<feature type="region of interest" description="Disordered" evidence="1">
    <location>
        <begin position="1"/>
        <end position="63"/>
    </location>
</feature>
<protein>
    <submittedName>
        <fullName evidence="2">Uncharacterized protein</fullName>
    </submittedName>
</protein>
<dbReference type="AlphaFoldDB" id="A0A8H7T959"/>
<sequence length="1134" mass="123154">MASSQATHPSPPHHIPGVKVTYDPTNPIISSYTPYTPPKSPKVHTHHQSPCSPQSLSHQASSTTRAIKDLQEEINKLQLIEYSREEVIAEQKIEIAVLKNDLEHAQRDKEAVISSFGIVIESITRGACVTPSPQVLAGAPAVQSDGIENKIKALEKEIERNRKSDRLLRSRIRDLERGIEDRGRTHGREDDVGSVGPRKDVMRKEIGWLDSNASSQGRGLDKGKGKGKMVARELASSSGSANPPQSQQDNRHTSRPGPSGSQLAASWGEDSNYDLPTIPNSPMEELIVHPAHVDVGMCSLEDFLDNDGIPAPVSRQTSSIPSTMVLEFPPSIPAQSSSLSTGTHRLVEDERHIDEQIEENKKAMAAFTNMPPPGVIKTGFALEGSFRGADYDKIKPSPPTRNFDRFATNFTNSAPHPSRIETPKDRSFEQSLWTDSQDRNGAVEAHMRAATGRNYTRFPDFFRYGIQYIPAEGDSNYMRTVQLSNLPLGTEVCDVLVRVRGGDVLSAVVVKVGKIAPGTLQARVVFKHEAAAEDYVLYAAEHPISFGEGNIVEVTLVDTPTFPLPARQTTRLREHTRCIAILDVPSYFSLTQLEHDLACGNGHRAQSLIEMWVDEEFTLHLQFANIDMAGSAWAILHSWNAYRGLVCKWEADPCAGEVEELANGVKPRPKVFPDNWVMREQKETTCKFEGESGEGPKRLAALENQKVNIPDFNAAKLKAASWADEVNDELDDEDDTDARVEVLDEMMVIVSSDIESSASGLSKGSNFAPGLSTPAVQTQSSPSDSENNTAIEYRQKSNELPPPPSTLISLSSTHTDNPSITVVTVDQELQAALLASNTNKDLVNPTITATTPLLEKRDSIIGLAGSKYASDIPRFVDTGMRPRSIHINTSSSSTSRTSPRTSPTRNALNRFSASEVDDVLAPGSNAQAGGLKLRFSASPPRVNLQCLIKSERSSFASAGSSGRAAESEVRAGVDAEAKLVVDTEKKPKVQIFKWFQVPGSKKRGCVNGEQEVDESNLKTSGKELGNTSTKAKDDSAKVVNPDEIDLSDGEDEVIVEAEKDTVSSSGTPASSSVSTDDGVHAVVQDALKTTTDASEEPLEKAIECANKLHGYPVKDSEDAMAHDGGVVKDGEVCC</sequence>
<accession>A0A8H7T959</accession>
<name>A0A8H7T959_9HELO</name>
<comment type="caution">
    <text evidence="2">The sequence shown here is derived from an EMBL/GenBank/DDBJ whole genome shotgun (WGS) entry which is preliminary data.</text>
</comment>
<feature type="compositionally biased region" description="Polar residues" evidence="1">
    <location>
        <begin position="48"/>
        <end position="63"/>
    </location>
</feature>